<sequence length="269" mass="30867">METTDKQWDPPSSRPWRQNEFFIPPDEETGFEEYKSTWGTVIDKVPSKPALKRGCESLRCGKRPDQEPEGKAGFPKCAGCGVVNYCSRECQKSDWKEHKGLCKMQVMNIQDERAAEVKARLDDTFFISNAELRKWYHENVDVVDHAIVQTLQLYKGRDHSLWRTHIVVFELNVDEFGIEFINARALPLDFLTKGSSTAAAALSHYDPGKRIIVMFLPNGVRSLTLIDNHEFPREEEWAGLREDERWRLHCSVRPAILEAVEGGGDFLIL</sequence>
<keyword evidence="3" id="KW-0862">Zinc</keyword>
<dbReference type="EMBL" id="JARKIF010000029">
    <property type="protein sequence ID" value="KAJ7613144.1"/>
    <property type="molecule type" value="Genomic_DNA"/>
</dbReference>
<keyword evidence="1" id="KW-0479">Metal-binding</keyword>
<evidence type="ECO:0000256" key="4">
    <source>
        <dbReference type="PROSITE-ProRule" id="PRU00134"/>
    </source>
</evidence>
<proteinExistence type="predicted"/>
<dbReference type="PROSITE" id="PS50865">
    <property type="entry name" value="ZF_MYND_2"/>
    <property type="match status" value="1"/>
</dbReference>
<dbReference type="InterPro" id="IPR002893">
    <property type="entry name" value="Znf_MYND"/>
</dbReference>
<dbReference type="Proteomes" id="UP001221142">
    <property type="component" value="Unassembled WGS sequence"/>
</dbReference>
<keyword evidence="2 4" id="KW-0863">Zinc-finger</keyword>
<evidence type="ECO:0000256" key="5">
    <source>
        <dbReference type="SAM" id="MobiDB-lite"/>
    </source>
</evidence>
<name>A0AAD7B890_9AGAR</name>
<evidence type="ECO:0000313" key="7">
    <source>
        <dbReference type="EMBL" id="KAJ7613144.1"/>
    </source>
</evidence>
<dbReference type="Pfam" id="PF01753">
    <property type="entry name" value="zf-MYND"/>
    <property type="match status" value="1"/>
</dbReference>
<gene>
    <name evidence="7" type="ORF">FB45DRAFT_273158</name>
</gene>
<evidence type="ECO:0000313" key="8">
    <source>
        <dbReference type="Proteomes" id="UP001221142"/>
    </source>
</evidence>
<evidence type="ECO:0000256" key="2">
    <source>
        <dbReference type="ARBA" id="ARBA00022771"/>
    </source>
</evidence>
<dbReference type="SUPFAM" id="SSF144232">
    <property type="entry name" value="HIT/MYND zinc finger-like"/>
    <property type="match status" value="1"/>
</dbReference>
<organism evidence="7 8">
    <name type="scientific">Roridomyces roridus</name>
    <dbReference type="NCBI Taxonomy" id="1738132"/>
    <lineage>
        <taxon>Eukaryota</taxon>
        <taxon>Fungi</taxon>
        <taxon>Dikarya</taxon>
        <taxon>Basidiomycota</taxon>
        <taxon>Agaricomycotina</taxon>
        <taxon>Agaricomycetes</taxon>
        <taxon>Agaricomycetidae</taxon>
        <taxon>Agaricales</taxon>
        <taxon>Marasmiineae</taxon>
        <taxon>Mycenaceae</taxon>
        <taxon>Roridomyces</taxon>
    </lineage>
</organism>
<evidence type="ECO:0000256" key="3">
    <source>
        <dbReference type="ARBA" id="ARBA00022833"/>
    </source>
</evidence>
<accession>A0AAD7B890</accession>
<dbReference type="AlphaFoldDB" id="A0AAD7B890"/>
<reference evidence="7" key="1">
    <citation type="submission" date="2023-03" db="EMBL/GenBank/DDBJ databases">
        <title>Massive genome expansion in bonnet fungi (Mycena s.s.) driven by repeated elements and novel gene families across ecological guilds.</title>
        <authorList>
            <consortium name="Lawrence Berkeley National Laboratory"/>
            <person name="Harder C.B."/>
            <person name="Miyauchi S."/>
            <person name="Viragh M."/>
            <person name="Kuo A."/>
            <person name="Thoen E."/>
            <person name="Andreopoulos B."/>
            <person name="Lu D."/>
            <person name="Skrede I."/>
            <person name="Drula E."/>
            <person name="Henrissat B."/>
            <person name="Morin E."/>
            <person name="Kohler A."/>
            <person name="Barry K."/>
            <person name="LaButti K."/>
            <person name="Morin E."/>
            <person name="Salamov A."/>
            <person name="Lipzen A."/>
            <person name="Mereny Z."/>
            <person name="Hegedus B."/>
            <person name="Baldrian P."/>
            <person name="Stursova M."/>
            <person name="Weitz H."/>
            <person name="Taylor A."/>
            <person name="Grigoriev I.V."/>
            <person name="Nagy L.G."/>
            <person name="Martin F."/>
            <person name="Kauserud H."/>
        </authorList>
    </citation>
    <scope>NUCLEOTIDE SEQUENCE</scope>
    <source>
        <strain evidence="7">9284</strain>
    </source>
</reference>
<protein>
    <recommendedName>
        <fullName evidence="6">MYND-type domain-containing protein</fullName>
    </recommendedName>
</protein>
<dbReference type="GO" id="GO:0008270">
    <property type="term" value="F:zinc ion binding"/>
    <property type="evidence" value="ECO:0007669"/>
    <property type="project" value="UniProtKB-KW"/>
</dbReference>
<comment type="caution">
    <text evidence="7">The sequence shown here is derived from an EMBL/GenBank/DDBJ whole genome shotgun (WGS) entry which is preliminary data.</text>
</comment>
<feature type="domain" description="MYND-type" evidence="6">
    <location>
        <begin position="57"/>
        <end position="102"/>
    </location>
</feature>
<keyword evidence="8" id="KW-1185">Reference proteome</keyword>
<evidence type="ECO:0000259" key="6">
    <source>
        <dbReference type="PROSITE" id="PS50865"/>
    </source>
</evidence>
<dbReference type="Gene3D" id="6.10.140.2220">
    <property type="match status" value="1"/>
</dbReference>
<feature type="region of interest" description="Disordered" evidence="5">
    <location>
        <begin position="1"/>
        <end position="21"/>
    </location>
</feature>
<evidence type="ECO:0000256" key="1">
    <source>
        <dbReference type="ARBA" id="ARBA00022723"/>
    </source>
</evidence>